<dbReference type="PANTHER" id="PTHR35529">
    <property type="entry name" value="MANGANESE EFFLUX PUMP MNTP-RELATED"/>
    <property type="match status" value="1"/>
</dbReference>
<feature type="transmembrane region" description="Helical" evidence="5">
    <location>
        <begin position="68"/>
        <end position="86"/>
    </location>
</feature>
<organism evidence="6 7">
    <name type="scientific">Ilyobacter polytropus (strain ATCC 51220 / DSM 2926 / LMG 16218 / CuHBu1)</name>
    <dbReference type="NCBI Taxonomy" id="572544"/>
    <lineage>
        <taxon>Bacteria</taxon>
        <taxon>Fusobacteriati</taxon>
        <taxon>Fusobacteriota</taxon>
        <taxon>Fusobacteriia</taxon>
        <taxon>Fusobacteriales</taxon>
        <taxon>Fusobacteriaceae</taxon>
        <taxon>Ilyobacter</taxon>
    </lineage>
</organism>
<evidence type="ECO:0008006" key="8">
    <source>
        <dbReference type="Google" id="ProtNLM"/>
    </source>
</evidence>
<dbReference type="KEGG" id="ipo:Ilyop_1298"/>
<dbReference type="RefSeq" id="WP_013387746.1">
    <property type="nucleotide sequence ID" value="NC_014632.1"/>
</dbReference>
<dbReference type="OrthoDB" id="9811590at2"/>
<protein>
    <recommendedName>
        <fullName evidence="8">Manganese efflux pump MntP</fullName>
    </recommendedName>
</protein>
<evidence type="ECO:0000313" key="6">
    <source>
        <dbReference type="EMBL" id="ADO83079.1"/>
    </source>
</evidence>
<sequence>MNFTHLTFISICLAADTFAVSLAKGFIIEKLKFTEIFKISFIFAMSQTMMSFLGSKLGKLFINQISGFSHIIIFLILTFTGSKMIFDAWREHRNRDAPRFKLNSNLFILSLATGIDSLIIGTSFSSILNSNINFFIVFTAVITSIASLTGIFLGYKSSSFMSHYTNFVGGSVLILIGFKSLL</sequence>
<evidence type="ECO:0000256" key="4">
    <source>
        <dbReference type="ARBA" id="ARBA00023136"/>
    </source>
</evidence>
<dbReference type="AlphaFoldDB" id="E3H9H0"/>
<keyword evidence="2 5" id="KW-0812">Transmembrane</keyword>
<evidence type="ECO:0000256" key="2">
    <source>
        <dbReference type="ARBA" id="ARBA00022692"/>
    </source>
</evidence>
<dbReference type="PANTHER" id="PTHR35529:SF1">
    <property type="entry name" value="MANGANESE EFFLUX PUMP MNTP-RELATED"/>
    <property type="match status" value="1"/>
</dbReference>
<feature type="transmembrane region" description="Helical" evidence="5">
    <location>
        <begin position="39"/>
        <end position="62"/>
    </location>
</feature>
<evidence type="ECO:0000256" key="3">
    <source>
        <dbReference type="ARBA" id="ARBA00022989"/>
    </source>
</evidence>
<evidence type="ECO:0000256" key="1">
    <source>
        <dbReference type="ARBA" id="ARBA00022475"/>
    </source>
</evidence>
<proteinExistence type="predicted"/>
<dbReference type="InterPro" id="IPR003810">
    <property type="entry name" value="Mntp/YtaF"/>
</dbReference>
<keyword evidence="4 5" id="KW-0472">Membrane</keyword>
<keyword evidence="7" id="KW-1185">Reference proteome</keyword>
<dbReference type="STRING" id="572544.Ilyop_1298"/>
<feature type="transmembrane region" description="Helical" evidence="5">
    <location>
        <begin position="134"/>
        <end position="155"/>
    </location>
</feature>
<keyword evidence="1" id="KW-1003">Cell membrane</keyword>
<keyword evidence="3 5" id="KW-1133">Transmembrane helix</keyword>
<reference evidence="6 7" key="1">
    <citation type="journal article" date="2010" name="Stand. Genomic Sci.">
        <title>Complete genome sequence of Ilyobacter polytropus type strain (CuHbu1).</title>
        <authorList>
            <person name="Sikorski J."/>
            <person name="Chertkov O."/>
            <person name="Lapidus A."/>
            <person name="Nolan M."/>
            <person name="Lucas S."/>
            <person name="Del Rio T.G."/>
            <person name="Tice H."/>
            <person name="Cheng J.F."/>
            <person name="Tapia R."/>
            <person name="Han C."/>
            <person name="Goodwin L."/>
            <person name="Pitluck S."/>
            <person name="Liolios K."/>
            <person name="Ivanova N."/>
            <person name="Mavromatis K."/>
            <person name="Mikhailova N."/>
            <person name="Pati A."/>
            <person name="Chen A."/>
            <person name="Palaniappan K."/>
            <person name="Land M."/>
            <person name="Hauser L."/>
            <person name="Chang Y.J."/>
            <person name="Jeffries C.D."/>
            <person name="Brambilla E."/>
            <person name="Yasawong M."/>
            <person name="Rohde M."/>
            <person name="Pukall R."/>
            <person name="Spring S."/>
            <person name="Goker M."/>
            <person name="Woyke T."/>
            <person name="Bristow J."/>
            <person name="Eisen J.A."/>
            <person name="Markowitz V."/>
            <person name="Hugenholtz P."/>
            <person name="Kyrpides N.C."/>
            <person name="Klenk H.P."/>
        </authorList>
    </citation>
    <scope>NUCLEOTIDE SEQUENCE [LARGE SCALE GENOMIC DNA]</scope>
    <source>
        <strain evidence="7">ATCC 51220 / DSM 2926 / LMG 16218 / CuHBu1</strain>
    </source>
</reference>
<dbReference type="eggNOG" id="COG1971">
    <property type="taxonomic scope" value="Bacteria"/>
</dbReference>
<evidence type="ECO:0000313" key="7">
    <source>
        <dbReference type="Proteomes" id="UP000006875"/>
    </source>
</evidence>
<feature type="transmembrane region" description="Helical" evidence="5">
    <location>
        <begin position="6"/>
        <end position="27"/>
    </location>
</feature>
<evidence type="ECO:0000256" key="5">
    <source>
        <dbReference type="SAM" id="Phobius"/>
    </source>
</evidence>
<name>E3H9H0_ILYPC</name>
<dbReference type="Proteomes" id="UP000006875">
    <property type="component" value="Chromosome"/>
</dbReference>
<feature type="transmembrane region" description="Helical" evidence="5">
    <location>
        <begin position="106"/>
        <end position="128"/>
    </location>
</feature>
<dbReference type="Pfam" id="PF02659">
    <property type="entry name" value="Mntp"/>
    <property type="match status" value="1"/>
</dbReference>
<gene>
    <name evidence="6" type="ordered locus">Ilyop_1298</name>
</gene>
<dbReference type="HOGENOM" id="CLU_096410_3_0_0"/>
<accession>E3H9H0</accession>
<dbReference type="EMBL" id="CP002281">
    <property type="protein sequence ID" value="ADO83079.1"/>
    <property type="molecule type" value="Genomic_DNA"/>
</dbReference>